<evidence type="ECO:0000313" key="3">
    <source>
        <dbReference type="Proteomes" id="UP000789375"/>
    </source>
</evidence>
<dbReference type="AlphaFoldDB" id="A0A9N8V588"/>
<dbReference type="Gene3D" id="1.10.1520.10">
    <property type="entry name" value="Ribonuclease III domain"/>
    <property type="match status" value="1"/>
</dbReference>
<dbReference type="Pfam" id="PF14622">
    <property type="entry name" value="Ribonucleas_3_3"/>
    <property type="match status" value="1"/>
</dbReference>
<evidence type="ECO:0000259" key="1">
    <source>
        <dbReference type="PROSITE" id="PS50142"/>
    </source>
</evidence>
<dbReference type="CDD" id="cd00593">
    <property type="entry name" value="RIBOc"/>
    <property type="match status" value="1"/>
</dbReference>
<dbReference type="Proteomes" id="UP000789375">
    <property type="component" value="Unassembled WGS sequence"/>
</dbReference>
<accession>A0A9N8V588</accession>
<protein>
    <submittedName>
        <fullName evidence="2">2262_t:CDS:1</fullName>
    </submittedName>
</protein>
<dbReference type="InterPro" id="IPR036389">
    <property type="entry name" value="RNase_III_sf"/>
</dbReference>
<name>A0A9N8V588_FUNMO</name>
<keyword evidence="3" id="KW-1185">Reference proteome</keyword>
<dbReference type="GO" id="GO:0006396">
    <property type="term" value="P:RNA processing"/>
    <property type="evidence" value="ECO:0007669"/>
    <property type="project" value="InterPro"/>
</dbReference>
<dbReference type="GO" id="GO:0003735">
    <property type="term" value="F:structural constituent of ribosome"/>
    <property type="evidence" value="ECO:0007669"/>
    <property type="project" value="InterPro"/>
</dbReference>
<sequence length="199" mass="22632">MLTKTFSSRVTLKYSLTYFARQLNTKQNVTKPLTIEKAHANDKHNKFCKQNDIEFSDSNLIHQVCTHKSIKLHHAPTNERLGFLGENVIQLYIVEHFINKVPPEHLRNKIKLYTKDLNKLGRIGINLGLNNLLHWTPANEARMIKAKEEGQEIPPSGEESVTGKALIALVGALYHDKGAYAAKDFIHKHILSAENTLFK</sequence>
<evidence type="ECO:0000313" key="2">
    <source>
        <dbReference type="EMBL" id="CAG8437055.1"/>
    </source>
</evidence>
<dbReference type="PROSITE" id="PS50142">
    <property type="entry name" value="RNASE_3_2"/>
    <property type="match status" value="1"/>
</dbReference>
<dbReference type="InterPro" id="IPR000999">
    <property type="entry name" value="RNase_III_dom"/>
</dbReference>
<dbReference type="PANTHER" id="PTHR28160:SF1">
    <property type="entry name" value="LARGE RIBOSOMAL SUBUNIT PROTEIN ML57"/>
    <property type="match status" value="1"/>
</dbReference>
<feature type="domain" description="RNase III" evidence="1">
    <location>
        <begin position="44"/>
        <end position="178"/>
    </location>
</feature>
<dbReference type="GO" id="GO:0032543">
    <property type="term" value="P:mitochondrial translation"/>
    <property type="evidence" value="ECO:0007669"/>
    <property type="project" value="InterPro"/>
</dbReference>
<proteinExistence type="predicted"/>
<reference evidence="2" key="1">
    <citation type="submission" date="2021-06" db="EMBL/GenBank/DDBJ databases">
        <authorList>
            <person name="Kallberg Y."/>
            <person name="Tangrot J."/>
            <person name="Rosling A."/>
        </authorList>
    </citation>
    <scope>NUCLEOTIDE SEQUENCE</scope>
    <source>
        <strain evidence="2">87-6 pot B 2015</strain>
    </source>
</reference>
<dbReference type="SMART" id="SM00535">
    <property type="entry name" value="RIBOc"/>
    <property type="match status" value="1"/>
</dbReference>
<dbReference type="PANTHER" id="PTHR28160">
    <property type="entry name" value="54S RIBOSOMAL PROTEIN L15, MITOCHONDRIAL"/>
    <property type="match status" value="1"/>
</dbReference>
<comment type="caution">
    <text evidence="2">The sequence shown here is derived from an EMBL/GenBank/DDBJ whole genome shotgun (WGS) entry which is preliminary data.</text>
</comment>
<gene>
    <name evidence="2" type="ORF">FMOSSE_LOCUS466</name>
</gene>
<dbReference type="EMBL" id="CAJVPP010000044">
    <property type="protein sequence ID" value="CAG8437055.1"/>
    <property type="molecule type" value="Genomic_DNA"/>
</dbReference>
<dbReference type="GO" id="GO:0004525">
    <property type="term" value="F:ribonuclease III activity"/>
    <property type="evidence" value="ECO:0007669"/>
    <property type="project" value="InterPro"/>
</dbReference>
<organism evidence="2 3">
    <name type="scientific">Funneliformis mosseae</name>
    <name type="common">Endomycorrhizal fungus</name>
    <name type="synonym">Glomus mosseae</name>
    <dbReference type="NCBI Taxonomy" id="27381"/>
    <lineage>
        <taxon>Eukaryota</taxon>
        <taxon>Fungi</taxon>
        <taxon>Fungi incertae sedis</taxon>
        <taxon>Mucoromycota</taxon>
        <taxon>Glomeromycotina</taxon>
        <taxon>Glomeromycetes</taxon>
        <taxon>Glomerales</taxon>
        <taxon>Glomeraceae</taxon>
        <taxon>Funneliformis</taxon>
    </lineage>
</organism>
<dbReference type="InterPro" id="IPR040030">
    <property type="entry name" value="Ribosomal_mL57"/>
</dbReference>
<dbReference type="SUPFAM" id="SSF69065">
    <property type="entry name" value="RNase III domain-like"/>
    <property type="match status" value="1"/>
</dbReference>
<dbReference type="GO" id="GO:0005762">
    <property type="term" value="C:mitochondrial large ribosomal subunit"/>
    <property type="evidence" value="ECO:0007669"/>
    <property type="project" value="InterPro"/>
</dbReference>